<protein>
    <recommendedName>
        <fullName evidence="4">Lipoprotein</fullName>
    </recommendedName>
</protein>
<dbReference type="AlphaFoldDB" id="A0A327ZUE5"/>
<sequence length="188" mass="21243">MRKILLPTLTLTILLSGCSSDKEKEHNKDSKGNINISEKKITKKKETTEKSTTEKPTTESSTTEITTSEIVTTEAISTEGTSTEIQSTQTAKIDVNNVQSQQQLEAIIYSNNYSEREKTLAYQSAVDKGLIPMAPATELYAAERYRDSVNMQNGMSEKDIMRQKYESWIEAGIFTEEQMEEELAKFDY</sequence>
<dbReference type="EMBL" id="PZJH01000001">
    <property type="protein sequence ID" value="RAK45912.1"/>
    <property type="molecule type" value="Genomic_DNA"/>
</dbReference>
<feature type="region of interest" description="Disordered" evidence="1">
    <location>
        <begin position="20"/>
        <end position="65"/>
    </location>
</feature>
<proteinExistence type="predicted"/>
<dbReference type="PROSITE" id="PS51257">
    <property type="entry name" value="PROKAR_LIPOPROTEIN"/>
    <property type="match status" value="1"/>
</dbReference>
<gene>
    <name evidence="2" type="ORF">BHU61_00265</name>
</gene>
<dbReference type="Proteomes" id="UP000249808">
    <property type="component" value="Unassembled WGS sequence"/>
</dbReference>
<accession>A0A327ZUE5</accession>
<evidence type="ECO:0000313" key="2">
    <source>
        <dbReference type="EMBL" id="RAK45912.1"/>
    </source>
</evidence>
<organism evidence="2 3">
    <name type="scientific">Macrococcus epidermidis</name>
    <dbReference type="NCBI Taxonomy" id="1902580"/>
    <lineage>
        <taxon>Bacteria</taxon>
        <taxon>Bacillati</taxon>
        <taxon>Bacillota</taxon>
        <taxon>Bacilli</taxon>
        <taxon>Bacillales</taxon>
        <taxon>Staphylococcaceae</taxon>
        <taxon>Macrococcus</taxon>
    </lineage>
</organism>
<reference evidence="2 3" key="1">
    <citation type="journal article" date="2018" name="Front. Microbiol.">
        <title>Description and Comparative Genomics of Macrococcus caseolyticus subsp. hominis subsp. nov., Macrococcus goetzii sp. nov., Macrococcus epidermidis sp. nov., and Macrococcus bohemicus sp. nov., Novel Macrococci From Human Clinical Material With Virulence Potential and Suspected Uptake of Foreign DNA by Natural Transformation.</title>
        <authorList>
            <person name="Maslanova I."/>
            <person name="Wertheimer Z."/>
            <person name="Sedlacek I."/>
            <person name="Svec P."/>
            <person name="Indrakova A."/>
            <person name="Kovarovic V."/>
            <person name="Schumann P."/>
            <person name="Sproer C."/>
            <person name="Kralova S."/>
            <person name="Sedo O."/>
            <person name="Kristofova L."/>
            <person name="Vrbovska V."/>
            <person name="Fuzik T."/>
            <person name="Petras P."/>
            <person name="Zdrahal Z."/>
            <person name="Ruzickova V."/>
            <person name="Doskar J."/>
            <person name="Pantucek R."/>
        </authorList>
    </citation>
    <scope>NUCLEOTIDE SEQUENCE [LARGE SCALE GENOMIC DNA]</scope>
    <source>
        <strain evidence="2 3">01/688</strain>
    </source>
</reference>
<evidence type="ECO:0000256" key="1">
    <source>
        <dbReference type="SAM" id="MobiDB-lite"/>
    </source>
</evidence>
<name>A0A327ZUE5_9STAP</name>
<feature type="compositionally biased region" description="Basic and acidic residues" evidence="1">
    <location>
        <begin position="20"/>
        <end position="57"/>
    </location>
</feature>
<dbReference type="RefSeq" id="WP_111714093.1">
    <property type="nucleotide sequence ID" value="NZ_JBHSSR010000001.1"/>
</dbReference>
<keyword evidence="3" id="KW-1185">Reference proteome</keyword>
<evidence type="ECO:0008006" key="4">
    <source>
        <dbReference type="Google" id="ProtNLM"/>
    </source>
</evidence>
<comment type="caution">
    <text evidence="2">The sequence shown here is derived from an EMBL/GenBank/DDBJ whole genome shotgun (WGS) entry which is preliminary data.</text>
</comment>
<evidence type="ECO:0000313" key="3">
    <source>
        <dbReference type="Proteomes" id="UP000249808"/>
    </source>
</evidence>